<evidence type="ECO:0000313" key="2">
    <source>
        <dbReference type="EMBL" id="BAB64019.1"/>
    </source>
</evidence>
<feature type="transmembrane region" description="Helical" evidence="1">
    <location>
        <begin position="109"/>
        <end position="126"/>
    </location>
</feature>
<sequence length="127" mass="14236">MMLTKLIMGSFGSIEIVANLIFLLRFFEKRDFQYAQVFHGDLPKSASQKAWLLKITTSFVLGLIALAGTLLLLVHLTSVGLVLYYLFGLGMLVMTLVQTLYYGKQYPPAKFAFILGIGILVLVFFHP</sequence>
<protein>
    <recommendedName>
        <fullName evidence="3">Integral membrane protein</fullName>
    </recommendedName>
</protein>
<proteinExistence type="predicted"/>
<evidence type="ECO:0008006" key="3">
    <source>
        <dbReference type="Google" id="ProtNLM"/>
    </source>
</evidence>
<keyword evidence="1" id="KW-1133">Transmembrane helix</keyword>
<feature type="transmembrane region" description="Helical" evidence="1">
    <location>
        <begin position="6"/>
        <end position="27"/>
    </location>
</feature>
<accession>Q93RG9</accession>
<keyword evidence="1" id="KW-0472">Membrane</keyword>
<organism evidence="2">
    <name type="scientific">Streptococcus criceti</name>
    <dbReference type="NCBI Taxonomy" id="1333"/>
    <lineage>
        <taxon>Bacteria</taxon>
        <taxon>Bacillati</taxon>
        <taxon>Bacillota</taxon>
        <taxon>Bacilli</taxon>
        <taxon>Lactobacillales</taxon>
        <taxon>Streptococcaceae</taxon>
        <taxon>Streptococcus</taxon>
    </lineage>
</organism>
<dbReference type="EMBL" id="AB042239">
    <property type="protein sequence ID" value="BAB64019.1"/>
    <property type="molecule type" value="Genomic_DNA"/>
</dbReference>
<reference evidence="2" key="1">
    <citation type="journal article" date="2004" name="Genes Genet. Syst.">
        <title>Identification of another surface protein antigen I/II gene, paaB, and a putative transcriptional regulator gene, par, from Streptococcus cricetus.</title>
        <authorList>
            <person name="Tamura H."/>
            <person name="Yamada A."/>
            <person name="Saito H."/>
            <person name="Murai S."/>
            <person name="Kato H."/>
        </authorList>
    </citation>
    <scope>NUCLEOTIDE SEQUENCE</scope>
    <source>
        <strain evidence="2">E49</strain>
    </source>
</reference>
<feature type="transmembrane region" description="Helical" evidence="1">
    <location>
        <begin position="82"/>
        <end position="102"/>
    </location>
</feature>
<keyword evidence="1" id="KW-0812">Transmembrane</keyword>
<dbReference type="AlphaFoldDB" id="Q93RG9"/>
<dbReference type="RefSeq" id="WP_040804644.1">
    <property type="nucleotide sequence ID" value="NZ_UHFB01000005.1"/>
</dbReference>
<feature type="transmembrane region" description="Helical" evidence="1">
    <location>
        <begin position="51"/>
        <end position="76"/>
    </location>
</feature>
<name>Q93RG9_STRCG</name>
<gene>
    <name evidence="2" type="primary">orf10</name>
</gene>
<evidence type="ECO:0000256" key="1">
    <source>
        <dbReference type="SAM" id="Phobius"/>
    </source>
</evidence>